<dbReference type="SUPFAM" id="SSF53850">
    <property type="entry name" value="Periplasmic binding protein-like II"/>
    <property type="match status" value="1"/>
</dbReference>
<dbReference type="Gene3D" id="3.40.190.290">
    <property type="match status" value="1"/>
</dbReference>
<dbReference type="CDD" id="cd05466">
    <property type="entry name" value="PBP2_LTTR_substrate"/>
    <property type="match status" value="1"/>
</dbReference>
<dbReference type="PANTHER" id="PTHR30126:SF100">
    <property type="entry name" value="LYSR-FAMILY TRANSCRIPTIONAL REGULATOR"/>
    <property type="match status" value="1"/>
</dbReference>
<evidence type="ECO:0000256" key="4">
    <source>
        <dbReference type="ARBA" id="ARBA00023163"/>
    </source>
</evidence>
<evidence type="ECO:0000313" key="6">
    <source>
        <dbReference type="EMBL" id="MDQ6599030.1"/>
    </source>
</evidence>
<dbReference type="FunFam" id="1.10.10.10:FF:000001">
    <property type="entry name" value="LysR family transcriptional regulator"/>
    <property type="match status" value="1"/>
</dbReference>
<evidence type="ECO:0000256" key="2">
    <source>
        <dbReference type="ARBA" id="ARBA00023015"/>
    </source>
</evidence>
<accession>A0AA90R4D5</accession>
<gene>
    <name evidence="6" type="ORF">RCG21_22230</name>
</gene>
<evidence type="ECO:0000256" key="1">
    <source>
        <dbReference type="ARBA" id="ARBA00009437"/>
    </source>
</evidence>
<proteinExistence type="inferred from homology"/>
<evidence type="ECO:0000313" key="7">
    <source>
        <dbReference type="Proteomes" id="UP001178888"/>
    </source>
</evidence>
<keyword evidence="2" id="KW-0805">Transcription regulation</keyword>
<dbReference type="Proteomes" id="UP001178888">
    <property type="component" value="Unassembled WGS sequence"/>
</dbReference>
<dbReference type="Pfam" id="PF03466">
    <property type="entry name" value="LysR_substrate"/>
    <property type="match status" value="1"/>
</dbReference>
<dbReference type="EMBL" id="JAVGVR010000001">
    <property type="protein sequence ID" value="MDQ6599030.1"/>
    <property type="molecule type" value="Genomic_DNA"/>
</dbReference>
<reference evidence="6" key="1">
    <citation type="submission" date="2023-08" db="EMBL/GenBank/DDBJ databases">
        <title>Nitrogen cycling bacteria in agricultural field soils.</title>
        <authorList>
            <person name="Jang J."/>
        </authorList>
    </citation>
    <scope>NUCLEOTIDE SEQUENCE</scope>
    <source>
        <strain evidence="6">PS3-36</strain>
    </source>
</reference>
<dbReference type="PRINTS" id="PR00039">
    <property type="entry name" value="HTHLYSR"/>
</dbReference>
<dbReference type="InterPro" id="IPR000847">
    <property type="entry name" value="LysR_HTH_N"/>
</dbReference>
<dbReference type="SUPFAM" id="SSF46785">
    <property type="entry name" value="Winged helix' DNA-binding domain"/>
    <property type="match status" value="1"/>
</dbReference>
<dbReference type="AlphaFoldDB" id="A0AA90R4D5"/>
<dbReference type="PANTHER" id="PTHR30126">
    <property type="entry name" value="HTH-TYPE TRANSCRIPTIONAL REGULATOR"/>
    <property type="match status" value="1"/>
</dbReference>
<dbReference type="PROSITE" id="PS50931">
    <property type="entry name" value="HTH_LYSR"/>
    <property type="match status" value="1"/>
</dbReference>
<dbReference type="InterPro" id="IPR036388">
    <property type="entry name" value="WH-like_DNA-bd_sf"/>
</dbReference>
<protein>
    <submittedName>
        <fullName evidence="6">LysR family transcriptional regulator</fullName>
    </submittedName>
</protein>
<feature type="domain" description="HTH lysR-type" evidence="5">
    <location>
        <begin position="1"/>
        <end position="58"/>
    </location>
</feature>
<name>A0AA90R4D5_9BACI</name>
<dbReference type="InterPro" id="IPR005119">
    <property type="entry name" value="LysR_subst-bd"/>
</dbReference>
<dbReference type="InterPro" id="IPR036390">
    <property type="entry name" value="WH_DNA-bd_sf"/>
</dbReference>
<evidence type="ECO:0000259" key="5">
    <source>
        <dbReference type="PROSITE" id="PS50931"/>
    </source>
</evidence>
<dbReference type="Gene3D" id="1.10.10.10">
    <property type="entry name" value="Winged helix-like DNA-binding domain superfamily/Winged helix DNA-binding domain"/>
    <property type="match status" value="1"/>
</dbReference>
<evidence type="ECO:0000256" key="3">
    <source>
        <dbReference type="ARBA" id="ARBA00023125"/>
    </source>
</evidence>
<keyword evidence="3" id="KW-0238">DNA-binding</keyword>
<dbReference type="GO" id="GO:0000976">
    <property type="term" value="F:transcription cis-regulatory region binding"/>
    <property type="evidence" value="ECO:0007669"/>
    <property type="project" value="TreeGrafter"/>
</dbReference>
<keyword evidence="7" id="KW-1185">Reference proteome</keyword>
<dbReference type="GO" id="GO:0003700">
    <property type="term" value="F:DNA-binding transcription factor activity"/>
    <property type="evidence" value="ECO:0007669"/>
    <property type="project" value="InterPro"/>
</dbReference>
<organism evidence="6 7">
    <name type="scientific">Bacillus salipaludis</name>
    <dbReference type="NCBI Taxonomy" id="2547811"/>
    <lineage>
        <taxon>Bacteria</taxon>
        <taxon>Bacillati</taxon>
        <taxon>Bacillota</taxon>
        <taxon>Bacilli</taxon>
        <taxon>Bacillales</taxon>
        <taxon>Bacillaceae</taxon>
        <taxon>Bacillus</taxon>
    </lineage>
</organism>
<dbReference type="RefSeq" id="WP_308913789.1">
    <property type="nucleotide sequence ID" value="NZ_JAVGVR010000001.1"/>
</dbReference>
<comment type="caution">
    <text evidence="6">The sequence shown here is derived from an EMBL/GenBank/DDBJ whole genome shotgun (WGS) entry which is preliminary data.</text>
</comment>
<comment type="similarity">
    <text evidence="1">Belongs to the LysR transcriptional regulatory family.</text>
</comment>
<keyword evidence="4" id="KW-0804">Transcription</keyword>
<dbReference type="Pfam" id="PF00126">
    <property type="entry name" value="HTH_1"/>
    <property type="match status" value="1"/>
</dbReference>
<sequence>MEIRHFVTFKKVIELGSFTQAAEQLGYTQSTVTSHIQALEEHLGGPLFDRMGRKVRLTDIGKKLLPFTQEILDTYEKIESITSDEEDIRGELKIAAPESLTVYRLEPILREYRKKFPHVKIRLSNASCGDNKRFILNGSADIAFVMLPQLQESDLVVHSLLDEPIVLVGSPDCCSLNTLDKSYDNQKISECLIVNEKDCSYRSMFEEYLGERGIVPSHKMELWSIEAMKRCVMSGLGIAYLPLMTVKDEIIAGRLKIIPCVGDFKQILSHVVYHKNKWISPALSMFIDITLKHAKDWSCAEITC</sequence>